<accession>A0A3B7LZQ9</accession>
<proteinExistence type="predicted"/>
<evidence type="ECO:0000313" key="2">
    <source>
        <dbReference type="Proteomes" id="UP000263753"/>
    </source>
</evidence>
<sequence>MDTTVKYIVLKSKDYQLGTPLFQEELKEDATYFDRIPEVIKYQSHSFKVLSKELTRLHNIDENTESQTILVKVIAMVS</sequence>
<dbReference type="EMBL" id="CP032134">
    <property type="protein sequence ID" value="AXY58440.1"/>
    <property type="molecule type" value="Genomic_DNA"/>
</dbReference>
<evidence type="ECO:0000313" key="1">
    <source>
        <dbReference type="EMBL" id="AXY58440.1"/>
    </source>
</evidence>
<dbReference type="Proteomes" id="UP000263753">
    <property type="component" value="Chromosome"/>
</dbReference>
<reference evidence="2" key="1">
    <citation type="submission" date="2018-09" db="EMBL/GenBank/DDBJ databases">
        <title>The complete genome of Acinetobacter sp. strain WCHAc010005.</title>
        <authorList>
            <person name="Hu Y."/>
            <person name="Long H."/>
            <person name="Feng Y."/>
            <person name="Zong Z."/>
        </authorList>
    </citation>
    <scope>NUCLEOTIDE SEQUENCE [LARGE SCALE GENOMIC DNA]</scope>
    <source>
        <strain evidence="2">WCHAc010005</strain>
    </source>
</reference>
<dbReference type="AlphaFoldDB" id="A0A3B7LZQ9"/>
<organism evidence="1 2">
    <name type="scientific">Acinetobacter chinensis</name>
    <dbReference type="NCBI Taxonomy" id="2004650"/>
    <lineage>
        <taxon>Bacteria</taxon>
        <taxon>Pseudomonadati</taxon>
        <taxon>Pseudomonadota</taxon>
        <taxon>Gammaproteobacteria</taxon>
        <taxon>Moraxellales</taxon>
        <taxon>Moraxellaceae</taxon>
        <taxon>Acinetobacter</taxon>
    </lineage>
</organism>
<dbReference type="KEGG" id="achi:CDG60_09875"/>
<name>A0A3B7LZQ9_9GAMM</name>
<dbReference type="RefSeq" id="WP_087514167.1">
    <property type="nucleotide sequence ID" value="NZ_CP032134.1"/>
</dbReference>
<protein>
    <submittedName>
        <fullName evidence="1">Uncharacterized protein</fullName>
    </submittedName>
</protein>
<gene>
    <name evidence="1" type="ORF">CDG60_09875</name>
</gene>